<proteinExistence type="predicted"/>
<dbReference type="GO" id="GO:0016747">
    <property type="term" value="F:acyltransferase activity, transferring groups other than amino-acyl groups"/>
    <property type="evidence" value="ECO:0007669"/>
    <property type="project" value="InterPro"/>
</dbReference>
<reference evidence="2 3" key="1">
    <citation type="submission" date="2018-11" db="EMBL/GenBank/DDBJ databases">
        <title>Sequencing the genomes of 1000 actinobacteria strains.</title>
        <authorList>
            <person name="Klenk H.-P."/>
        </authorList>
    </citation>
    <scope>NUCLEOTIDE SEQUENCE [LARGE SCALE GENOMIC DNA]</scope>
    <source>
        <strain evidence="2 3">DSM 14418</strain>
    </source>
</reference>
<sequence length="256" mass="26832">MSARTDPLTAGGQDVLDRWPFWRANAGRFRLLHVWATTSPAAAAPAPAVAHVERGGGTALVGVGRPADLAALLTEVSAPAVVSALLPRGTWDAVDPAARKRIGLRPGRPWDWLTCSAAPPRHPDAGRVRDLGPGPAAAARAQEVLDRAYPEREARADDARRTWVGFDDGAGGLAGVLSALALPGGVHLSAVAVDPAWRRRGVASAMTSEVTRRALVGSGLVHLGTWADNDAARALYLSLGYTVAAELENLHAAPRW</sequence>
<organism evidence="2 3">
    <name type="scientific">Georgenia muralis</name>
    <dbReference type="NCBI Taxonomy" id="154117"/>
    <lineage>
        <taxon>Bacteria</taxon>
        <taxon>Bacillati</taxon>
        <taxon>Actinomycetota</taxon>
        <taxon>Actinomycetes</taxon>
        <taxon>Micrococcales</taxon>
        <taxon>Bogoriellaceae</taxon>
        <taxon>Georgenia</taxon>
    </lineage>
</organism>
<dbReference type="InterPro" id="IPR016181">
    <property type="entry name" value="Acyl_CoA_acyltransferase"/>
</dbReference>
<protein>
    <submittedName>
        <fullName evidence="2">Acetyltransferase (GNAT) family protein</fullName>
    </submittedName>
</protein>
<dbReference type="EMBL" id="RKRA01000001">
    <property type="protein sequence ID" value="RPF28489.1"/>
    <property type="molecule type" value="Genomic_DNA"/>
</dbReference>
<gene>
    <name evidence="2" type="ORF">EDD32_3016</name>
</gene>
<feature type="domain" description="N-acetyltransferase" evidence="1">
    <location>
        <begin position="126"/>
        <end position="256"/>
    </location>
</feature>
<dbReference type="InterPro" id="IPR000182">
    <property type="entry name" value="GNAT_dom"/>
</dbReference>
<evidence type="ECO:0000313" key="2">
    <source>
        <dbReference type="EMBL" id="RPF28489.1"/>
    </source>
</evidence>
<dbReference type="AlphaFoldDB" id="A0A3N4Z581"/>
<evidence type="ECO:0000259" key="1">
    <source>
        <dbReference type="PROSITE" id="PS51186"/>
    </source>
</evidence>
<keyword evidence="3" id="KW-1185">Reference proteome</keyword>
<dbReference type="PROSITE" id="PS51186">
    <property type="entry name" value="GNAT"/>
    <property type="match status" value="1"/>
</dbReference>
<dbReference type="RefSeq" id="WP_123918738.1">
    <property type="nucleotide sequence ID" value="NZ_RKRA01000001.1"/>
</dbReference>
<comment type="caution">
    <text evidence="2">The sequence shown here is derived from an EMBL/GenBank/DDBJ whole genome shotgun (WGS) entry which is preliminary data.</text>
</comment>
<dbReference type="SUPFAM" id="SSF55729">
    <property type="entry name" value="Acyl-CoA N-acyltransferases (Nat)"/>
    <property type="match status" value="1"/>
</dbReference>
<keyword evidence="2" id="KW-0808">Transferase</keyword>
<name>A0A3N4Z581_9MICO</name>
<evidence type="ECO:0000313" key="3">
    <source>
        <dbReference type="Proteomes" id="UP000280726"/>
    </source>
</evidence>
<accession>A0A3N4Z581</accession>
<dbReference type="Pfam" id="PF00583">
    <property type="entry name" value="Acetyltransf_1"/>
    <property type="match status" value="1"/>
</dbReference>
<dbReference type="CDD" id="cd04301">
    <property type="entry name" value="NAT_SF"/>
    <property type="match status" value="1"/>
</dbReference>
<dbReference type="Gene3D" id="3.40.630.30">
    <property type="match status" value="1"/>
</dbReference>
<dbReference type="OrthoDB" id="5143160at2"/>
<dbReference type="Proteomes" id="UP000280726">
    <property type="component" value="Unassembled WGS sequence"/>
</dbReference>